<evidence type="ECO:0000313" key="2">
    <source>
        <dbReference type="Proteomes" id="UP000009022"/>
    </source>
</evidence>
<organism evidence="1 2">
    <name type="scientific">Trichoplax adhaerens</name>
    <name type="common">Trichoplax reptans</name>
    <dbReference type="NCBI Taxonomy" id="10228"/>
    <lineage>
        <taxon>Eukaryota</taxon>
        <taxon>Metazoa</taxon>
        <taxon>Placozoa</taxon>
        <taxon>Uniplacotomia</taxon>
        <taxon>Trichoplacea</taxon>
        <taxon>Trichoplacidae</taxon>
        <taxon>Trichoplax</taxon>
    </lineage>
</organism>
<dbReference type="PANTHER" id="PTHR30128:SF19">
    <property type="entry name" value="PHOTOSYSTEM I P700 CHLOROPHYLL A APOPROTEIN A1-RELATED"/>
    <property type="match status" value="1"/>
</dbReference>
<sequence length="117" mass="13187">MATKFPKFSQALAQDPATRRIWYGIATAHDLEAHDGMTEENLYQKIFASHFGHLAVIFLWTAGNLFHVAWQGNFENWVANPLKVKPIAHSIWDPHFGESALKAFSKGNAYPVNIAYS</sequence>
<dbReference type="Proteomes" id="UP000009022">
    <property type="component" value="Unassembled WGS sequence"/>
</dbReference>
<dbReference type="HOGENOM" id="CLU_168687_0_0_1"/>
<reference evidence="1 2" key="1">
    <citation type="journal article" date="2008" name="Nature">
        <title>The Trichoplax genome and the nature of placozoans.</title>
        <authorList>
            <person name="Srivastava M."/>
            <person name="Begovic E."/>
            <person name="Chapman J."/>
            <person name="Putnam N.H."/>
            <person name="Hellsten U."/>
            <person name="Kawashima T."/>
            <person name="Kuo A."/>
            <person name="Mitros T."/>
            <person name="Salamov A."/>
            <person name="Carpenter M.L."/>
            <person name="Signorovitch A.Y."/>
            <person name="Moreno M.A."/>
            <person name="Kamm K."/>
            <person name="Grimwood J."/>
            <person name="Schmutz J."/>
            <person name="Shapiro H."/>
            <person name="Grigoriev I.V."/>
            <person name="Buss L.W."/>
            <person name="Schierwater B."/>
            <person name="Dellaporta S.L."/>
            <person name="Rokhsar D.S."/>
        </authorList>
    </citation>
    <scope>NUCLEOTIDE SEQUENCE [LARGE SCALE GENOMIC DNA]</scope>
    <source>
        <strain evidence="1 2">Grell-BS-1999</strain>
    </source>
</reference>
<accession>B3SFR3</accession>
<proteinExistence type="predicted"/>
<dbReference type="EMBL" id="DS986569">
    <property type="protein sequence ID" value="EDV18431.1"/>
    <property type="molecule type" value="Genomic_DNA"/>
</dbReference>
<gene>
    <name evidence="1" type="ORF">TRIADDRAFT_63048</name>
</gene>
<dbReference type="KEGG" id="tad:TRIADDRAFT_63048"/>
<feature type="non-terminal residue" evidence="1">
    <location>
        <position position="117"/>
    </location>
</feature>
<dbReference type="SUPFAM" id="SSF81558">
    <property type="entry name" value="Photosystem I subunits PsaA/PsaB"/>
    <property type="match status" value="1"/>
</dbReference>
<dbReference type="Pfam" id="PF00223">
    <property type="entry name" value="PsaA_PsaB"/>
    <property type="match status" value="1"/>
</dbReference>
<dbReference type="InParanoid" id="B3SFR3"/>
<dbReference type="InterPro" id="IPR001280">
    <property type="entry name" value="PSI_PsaA/B"/>
</dbReference>
<dbReference type="PANTHER" id="PTHR30128">
    <property type="entry name" value="OUTER MEMBRANE PROTEIN, OMPA-RELATED"/>
    <property type="match status" value="1"/>
</dbReference>
<evidence type="ECO:0000313" key="1">
    <source>
        <dbReference type="EMBL" id="EDV18431.1"/>
    </source>
</evidence>
<dbReference type="OrthoDB" id="1860665at2759"/>
<protein>
    <submittedName>
        <fullName evidence="1">Uncharacterized protein</fullName>
    </submittedName>
</protein>
<dbReference type="GO" id="GO:0016020">
    <property type="term" value="C:membrane"/>
    <property type="evidence" value="ECO:0007669"/>
    <property type="project" value="InterPro"/>
</dbReference>
<keyword evidence="2" id="KW-1185">Reference proteome</keyword>
<dbReference type="STRING" id="10228.B3SFR3"/>
<dbReference type="Gene3D" id="1.20.1130.10">
    <property type="entry name" value="Photosystem I PsaA/PsaB"/>
    <property type="match status" value="1"/>
</dbReference>
<dbReference type="InterPro" id="IPR036408">
    <property type="entry name" value="PSI_PsaA/B_sf"/>
</dbReference>
<dbReference type="AlphaFoldDB" id="B3SFR3"/>
<name>B3SFR3_TRIAD</name>
<dbReference type="eggNOG" id="ENOG502QRYE">
    <property type="taxonomic scope" value="Eukaryota"/>
</dbReference>